<name>A0A162UVY0_PHYB8</name>
<feature type="non-terminal residue" evidence="9">
    <location>
        <position position="449"/>
    </location>
</feature>
<dbReference type="OrthoDB" id="437369at2759"/>
<dbReference type="Proteomes" id="UP000077315">
    <property type="component" value="Unassembled WGS sequence"/>
</dbReference>
<dbReference type="GO" id="GO:0001735">
    <property type="term" value="F:prenylcysteine oxidase activity"/>
    <property type="evidence" value="ECO:0007669"/>
    <property type="project" value="InterPro"/>
</dbReference>
<feature type="domain" description="Prenylcysteine lyase" evidence="8">
    <location>
        <begin position="98"/>
        <end position="446"/>
    </location>
</feature>
<keyword evidence="6" id="KW-0560">Oxidoreductase</keyword>
<dbReference type="GeneID" id="29004949"/>
<evidence type="ECO:0000256" key="2">
    <source>
        <dbReference type="ARBA" id="ARBA00009967"/>
    </source>
</evidence>
<feature type="non-terminal residue" evidence="9">
    <location>
        <position position="1"/>
    </location>
</feature>
<comment type="cofactor">
    <cofactor evidence="1">
        <name>FAD</name>
        <dbReference type="ChEBI" id="CHEBI:57692"/>
    </cofactor>
</comment>
<evidence type="ECO:0000256" key="3">
    <source>
        <dbReference type="ARBA" id="ARBA00022630"/>
    </source>
</evidence>
<keyword evidence="3" id="KW-0285">Flavoprotein</keyword>
<dbReference type="InterPro" id="IPR036188">
    <property type="entry name" value="FAD/NAD-bd_sf"/>
</dbReference>
<dbReference type="PANTHER" id="PTHR15944:SF0">
    <property type="entry name" value="PRENYLCYSTEINE LYASE DOMAIN-CONTAINING PROTEIN"/>
    <property type="match status" value="1"/>
</dbReference>
<dbReference type="SUPFAM" id="SSF51905">
    <property type="entry name" value="FAD/NAD(P)-binding domain"/>
    <property type="match status" value="1"/>
</dbReference>
<evidence type="ECO:0000313" key="9">
    <source>
        <dbReference type="EMBL" id="OAD78342.1"/>
    </source>
</evidence>
<dbReference type="RefSeq" id="XP_018296382.1">
    <property type="nucleotide sequence ID" value="XM_018444044.1"/>
</dbReference>
<gene>
    <name evidence="9" type="ORF">PHYBLDRAFT_98143</name>
</gene>
<dbReference type="AlphaFoldDB" id="A0A162UVY0"/>
<sequence length="449" mass="49788">GGGAAGTSAAFWLKNAFENTDIDLHTTLYESSHRLGGRTMTTPVKGDPALGVIEVGASIFVEANHNLMNATKQFGLNRTTLAAQKQKLGVWDGQNFLFQETGSTYWDGVKFLWRYGSSPLKANRHLDTVLERFELLYENDALPYYSIEEAFEGVGIYELLNTSAQEYLESRMGVNTIFSEEIVQSATRANYGQDIDTLHALGAMVSLAAKNSWSIQGGNFKIFEEFAERSGAEIRMETTVKKVEKIHDKQGGYTVTTNNGDTQIYDAVILAAPFNPNEILELPVSTGSYVRDYKIVHVTLLAGYPDPSYFSSTENDVPNLIITTGNGLRTKSTAPFTTFAVHRILENGESIVKIFSSTELKEELLDQLFYNRTWTYHQAWNAFPVLHPNTDSKSSWPPIIIDGFENPGLGGLIYVNAFESAISTMETQTIASKNAAKILHTEWCTSTLC</sequence>
<reference evidence="10" key="1">
    <citation type="submission" date="2015-06" db="EMBL/GenBank/DDBJ databases">
        <title>Expansion of signal transduction pathways in fungi by whole-genome duplication.</title>
        <authorList>
            <consortium name="DOE Joint Genome Institute"/>
            <person name="Corrochano L.M."/>
            <person name="Kuo A."/>
            <person name="Marcet-Houben M."/>
            <person name="Polaino S."/>
            <person name="Salamov A."/>
            <person name="Villalobos J.M."/>
            <person name="Alvarez M.I."/>
            <person name="Avalos J."/>
            <person name="Benito E.P."/>
            <person name="Benoit I."/>
            <person name="Burger G."/>
            <person name="Camino L.P."/>
            <person name="Canovas D."/>
            <person name="Cerda-Olmedo E."/>
            <person name="Cheng J.-F."/>
            <person name="Dominguez A."/>
            <person name="Elias M."/>
            <person name="Eslava A.P."/>
            <person name="Glaser F."/>
            <person name="Grimwood J."/>
            <person name="Gutierrez G."/>
            <person name="Heitman J."/>
            <person name="Henrissat B."/>
            <person name="Iturriaga E.A."/>
            <person name="Lang B.F."/>
            <person name="Lavin J.L."/>
            <person name="Lee S."/>
            <person name="Li W."/>
            <person name="Lindquist E."/>
            <person name="Lopez-Garcia S."/>
            <person name="Luque E.M."/>
            <person name="Marcos A.T."/>
            <person name="Martin J."/>
            <person name="McCluskey K."/>
            <person name="Medina H.R."/>
            <person name="Miralles-Duran A."/>
            <person name="Miyazaki A."/>
            <person name="Munoz-Torres E."/>
            <person name="Oguiza J.A."/>
            <person name="Ohm R."/>
            <person name="Olmedo M."/>
            <person name="Orejas M."/>
            <person name="Ortiz-Castellanos L."/>
            <person name="Pisabarro A.G."/>
            <person name="Rodriguez-Romero J."/>
            <person name="Ruiz-Herrera J."/>
            <person name="Ruiz-Vazquez R."/>
            <person name="Sanz C."/>
            <person name="Schackwitz W."/>
            <person name="Schmutz J."/>
            <person name="Shahriari M."/>
            <person name="Shelest E."/>
            <person name="Silva-Franco F."/>
            <person name="Soanes D."/>
            <person name="Syed K."/>
            <person name="Tagua V.G."/>
            <person name="Talbot N.J."/>
            <person name="Thon M."/>
            <person name="De vries R.P."/>
            <person name="Wiebenga A."/>
            <person name="Yadav J.S."/>
            <person name="Braun E.L."/>
            <person name="Baker S."/>
            <person name="Garre V."/>
            <person name="Horwitz B."/>
            <person name="Torres-Martinez S."/>
            <person name="Idnurm A."/>
            <person name="Herrera-Estrella A."/>
            <person name="Gabaldon T."/>
            <person name="Grigoriev I.V."/>
        </authorList>
    </citation>
    <scope>NUCLEOTIDE SEQUENCE [LARGE SCALE GENOMIC DNA]</scope>
    <source>
        <strain evidence="10">NRRL 1555(-)</strain>
    </source>
</reference>
<dbReference type="GO" id="GO:0030327">
    <property type="term" value="P:prenylated protein catabolic process"/>
    <property type="evidence" value="ECO:0007669"/>
    <property type="project" value="TreeGrafter"/>
</dbReference>
<dbReference type="EMBL" id="KV440973">
    <property type="protein sequence ID" value="OAD78342.1"/>
    <property type="molecule type" value="Genomic_DNA"/>
</dbReference>
<dbReference type="Gene3D" id="3.50.50.60">
    <property type="entry name" value="FAD/NAD(P)-binding domain"/>
    <property type="match status" value="1"/>
</dbReference>
<evidence type="ECO:0000256" key="7">
    <source>
        <dbReference type="ARBA" id="ARBA00023180"/>
    </source>
</evidence>
<keyword evidence="5" id="KW-0274">FAD</keyword>
<proteinExistence type="inferred from homology"/>
<dbReference type="InParanoid" id="A0A162UVY0"/>
<evidence type="ECO:0000256" key="6">
    <source>
        <dbReference type="ARBA" id="ARBA00023002"/>
    </source>
</evidence>
<dbReference type="Pfam" id="PF07156">
    <property type="entry name" value="Prenylcys_lyase"/>
    <property type="match status" value="1"/>
</dbReference>
<dbReference type="PANTHER" id="PTHR15944">
    <property type="entry name" value="FARNESYLCYSTEINE LYASE"/>
    <property type="match status" value="1"/>
</dbReference>
<dbReference type="VEuPathDB" id="FungiDB:PHYBLDRAFT_98143"/>
<evidence type="ECO:0000256" key="4">
    <source>
        <dbReference type="ARBA" id="ARBA00022729"/>
    </source>
</evidence>
<evidence type="ECO:0000256" key="1">
    <source>
        <dbReference type="ARBA" id="ARBA00001974"/>
    </source>
</evidence>
<evidence type="ECO:0000313" key="10">
    <source>
        <dbReference type="Proteomes" id="UP000077315"/>
    </source>
</evidence>
<evidence type="ECO:0000259" key="8">
    <source>
        <dbReference type="Pfam" id="PF07156"/>
    </source>
</evidence>
<dbReference type="InterPro" id="IPR010795">
    <property type="entry name" value="Prenylcys_lyase"/>
</dbReference>
<keyword evidence="10" id="KW-1185">Reference proteome</keyword>
<dbReference type="InterPro" id="IPR017046">
    <property type="entry name" value="Prenylcysteine_Oxase1"/>
</dbReference>
<evidence type="ECO:0000256" key="5">
    <source>
        <dbReference type="ARBA" id="ARBA00022827"/>
    </source>
</evidence>
<keyword evidence="4" id="KW-0732">Signal</keyword>
<comment type="similarity">
    <text evidence="2">Belongs to the prenylcysteine oxidase family.</text>
</comment>
<dbReference type="GO" id="GO:0030328">
    <property type="term" value="P:prenylcysteine catabolic process"/>
    <property type="evidence" value="ECO:0007669"/>
    <property type="project" value="InterPro"/>
</dbReference>
<dbReference type="STRING" id="763407.A0A162UVY0"/>
<protein>
    <recommendedName>
        <fullName evidence="8">Prenylcysteine lyase domain-containing protein</fullName>
    </recommendedName>
</protein>
<organism evidence="9 10">
    <name type="scientific">Phycomyces blakesleeanus (strain ATCC 8743b / DSM 1359 / FGSC 10004 / NBRC 33097 / NRRL 1555)</name>
    <dbReference type="NCBI Taxonomy" id="763407"/>
    <lineage>
        <taxon>Eukaryota</taxon>
        <taxon>Fungi</taxon>
        <taxon>Fungi incertae sedis</taxon>
        <taxon>Mucoromycota</taxon>
        <taxon>Mucoromycotina</taxon>
        <taxon>Mucoromycetes</taxon>
        <taxon>Mucorales</taxon>
        <taxon>Phycomycetaceae</taxon>
        <taxon>Phycomyces</taxon>
    </lineage>
</organism>
<dbReference type="Pfam" id="PF13450">
    <property type="entry name" value="NAD_binding_8"/>
    <property type="match status" value="1"/>
</dbReference>
<accession>A0A162UVY0</accession>
<keyword evidence="7" id="KW-0325">Glycoprotein</keyword>